<dbReference type="AlphaFoldDB" id="A0A2T1A4D8"/>
<feature type="transmembrane region" description="Helical" evidence="1">
    <location>
        <begin position="7"/>
        <end position="27"/>
    </location>
</feature>
<dbReference type="RefSeq" id="WP_106347622.1">
    <property type="nucleotide sequence ID" value="NZ_PVUE01000002.1"/>
</dbReference>
<evidence type="ECO:0000256" key="1">
    <source>
        <dbReference type="SAM" id="Phobius"/>
    </source>
</evidence>
<organism evidence="3 4">
    <name type="scientific">Antricoccus suffuscus</name>
    <dbReference type="NCBI Taxonomy" id="1629062"/>
    <lineage>
        <taxon>Bacteria</taxon>
        <taxon>Bacillati</taxon>
        <taxon>Actinomycetota</taxon>
        <taxon>Actinomycetes</taxon>
        <taxon>Geodermatophilales</taxon>
        <taxon>Antricoccaceae</taxon>
        <taxon>Antricoccus</taxon>
    </lineage>
</organism>
<keyword evidence="4" id="KW-1185">Reference proteome</keyword>
<keyword evidence="1" id="KW-0812">Transmembrane</keyword>
<keyword evidence="1" id="KW-1133">Transmembrane helix</keyword>
<dbReference type="Proteomes" id="UP000237752">
    <property type="component" value="Unassembled WGS sequence"/>
</dbReference>
<accession>A0A2T1A4D8</accession>
<protein>
    <submittedName>
        <fullName evidence="3">Uncharacterized protein DUF4129</fullName>
    </submittedName>
</protein>
<dbReference type="EMBL" id="PVUE01000002">
    <property type="protein sequence ID" value="PRZ43459.1"/>
    <property type="molecule type" value="Genomic_DNA"/>
</dbReference>
<dbReference type="InterPro" id="IPR025403">
    <property type="entry name" value="TgpA-like_C"/>
</dbReference>
<dbReference type="Pfam" id="PF13559">
    <property type="entry name" value="DUF4129"/>
    <property type="match status" value="1"/>
</dbReference>
<gene>
    <name evidence="3" type="ORF">CLV47_102145</name>
</gene>
<feature type="domain" description="Protein-glutamine gamma-glutamyltransferase-like C-terminal" evidence="2">
    <location>
        <begin position="142"/>
        <end position="209"/>
    </location>
</feature>
<keyword evidence="1" id="KW-0472">Membrane</keyword>
<feature type="transmembrane region" description="Helical" evidence="1">
    <location>
        <begin position="71"/>
        <end position="93"/>
    </location>
</feature>
<evidence type="ECO:0000313" key="3">
    <source>
        <dbReference type="EMBL" id="PRZ43459.1"/>
    </source>
</evidence>
<dbReference type="OrthoDB" id="5198230at2"/>
<comment type="caution">
    <text evidence="3">The sequence shown here is derived from an EMBL/GenBank/DDBJ whole genome shotgun (WGS) entry which is preliminary data.</text>
</comment>
<name>A0A2T1A4D8_9ACTN</name>
<proteinExistence type="predicted"/>
<evidence type="ECO:0000313" key="4">
    <source>
        <dbReference type="Proteomes" id="UP000237752"/>
    </source>
</evidence>
<reference evidence="3 4" key="1">
    <citation type="submission" date="2018-03" db="EMBL/GenBank/DDBJ databases">
        <title>Genomic Encyclopedia of Archaeal and Bacterial Type Strains, Phase II (KMG-II): from individual species to whole genera.</title>
        <authorList>
            <person name="Goeker M."/>
        </authorList>
    </citation>
    <scope>NUCLEOTIDE SEQUENCE [LARGE SCALE GENOMIC DNA]</scope>
    <source>
        <strain evidence="3 4">DSM 100065</strain>
    </source>
</reference>
<sequence length="234" mass="24949">MPRNSTSVVRAVAIGLAAAVLVVLVMVSTGGQIDLVHAPAHTTAAAAQSSMAGPPAGSVQPNATDQSMTGFWTGLVLLGGFVIVGLLALLLNLRKMVGGRRRAVRMRVEDHDDRLLDAVAEDASAHLAALRLGSPREAIIGCWLSLESTMQRVGLKPDKAETSTELVQRVLSTYPVERTSIERLAAAYREARFSAHDIPEASRLLALSAIERLHAELSELRRRGVPVPADGGRR</sequence>
<evidence type="ECO:0000259" key="2">
    <source>
        <dbReference type="Pfam" id="PF13559"/>
    </source>
</evidence>